<dbReference type="EMBL" id="LGGO01000047">
    <property type="protein sequence ID" value="KUK77286.1"/>
    <property type="molecule type" value="Genomic_DNA"/>
</dbReference>
<dbReference type="AlphaFoldDB" id="A0A101HI56"/>
<dbReference type="Proteomes" id="UP000053904">
    <property type="component" value="Unassembled WGS sequence"/>
</dbReference>
<accession>A0A101HI56</accession>
<protein>
    <submittedName>
        <fullName evidence="1">Uncharacterized protein</fullName>
    </submittedName>
</protein>
<sequence length="111" mass="13387">MQKLLICQDYNIADLQYLKKVYNKSGDEFEYYKQSWKHKSKDIVPIFYIFPACSYIAIKGDKEDLSKLYKEVYKEIIQLEKRASNVFEAYLKYCKDNRLQPKNNSAFFRIE</sequence>
<reference evidence="2" key="1">
    <citation type="journal article" date="2015" name="MBio">
        <title>Genome-Resolved Metagenomic Analysis Reveals Roles for Candidate Phyla and Other Microbial Community Members in Biogeochemical Transformations in Oil Reservoirs.</title>
        <authorList>
            <person name="Hu P."/>
            <person name="Tom L."/>
            <person name="Singh A."/>
            <person name="Thomas B.C."/>
            <person name="Baker B.J."/>
            <person name="Piceno Y.M."/>
            <person name="Andersen G.L."/>
            <person name="Banfield J.F."/>
        </authorList>
    </citation>
    <scope>NUCLEOTIDE SEQUENCE [LARGE SCALE GENOMIC DNA]</scope>
</reference>
<proteinExistence type="predicted"/>
<organism evidence="1 2">
    <name type="scientific">candidate division WS6 bacterium 34_10</name>
    <dbReference type="NCBI Taxonomy" id="1641389"/>
    <lineage>
        <taxon>Bacteria</taxon>
        <taxon>Candidatus Dojkabacteria</taxon>
    </lineage>
</organism>
<evidence type="ECO:0000313" key="2">
    <source>
        <dbReference type="Proteomes" id="UP000053904"/>
    </source>
</evidence>
<comment type="caution">
    <text evidence="1">The sequence shown here is derived from an EMBL/GenBank/DDBJ whole genome shotgun (WGS) entry which is preliminary data.</text>
</comment>
<gene>
    <name evidence="1" type="ORF">XD93_0429</name>
</gene>
<evidence type="ECO:0000313" key="1">
    <source>
        <dbReference type="EMBL" id="KUK77286.1"/>
    </source>
</evidence>
<name>A0A101HI56_9BACT</name>